<protein>
    <submittedName>
        <fullName evidence="1">Uncharacterized protein</fullName>
    </submittedName>
</protein>
<dbReference type="Gene3D" id="3.40.50.920">
    <property type="match status" value="1"/>
</dbReference>
<proteinExistence type="predicted"/>
<accession>A0A832ARH2</accession>
<organism evidence="1">
    <name type="scientific">Ignisphaera aggregans</name>
    <dbReference type="NCBI Taxonomy" id="334771"/>
    <lineage>
        <taxon>Archaea</taxon>
        <taxon>Thermoproteota</taxon>
        <taxon>Thermoprotei</taxon>
        <taxon>Desulfurococcales</taxon>
        <taxon>Desulfurococcaceae</taxon>
        <taxon>Ignisphaera</taxon>
    </lineage>
</organism>
<dbReference type="AlphaFoldDB" id="A0A832ARH2"/>
<reference evidence="1" key="1">
    <citation type="journal article" date="2020" name="mSystems">
        <title>Genome- and Community-Level Interaction Insights into Carbon Utilization and Element Cycling Functions of Hydrothermarchaeota in Hydrothermal Sediment.</title>
        <authorList>
            <person name="Zhou Z."/>
            <person name="Liu Y."/>
            <person name="Xu W."/>
            <person name="Pan J."/>
            <person name="Luo Z.H."/>
            <person name="Li M."/>
        </authorList>
    </citation>
    <scope>NUCLEOTIDE SEQUENCE</scope>
    <source>
        <strain evidence="1">SpSt-629</strain>
    </source>
</reference>
<gene>
    <name evidence="1" type="ORF">ENT99_04645</name>
</gene>
<sequence>MSKTDRDRIIAIEHSYNVQIADLVALSTSIKIEKKIAKFTGRPITLNELVDALQKLLTSETTHVVLTYGA</sequence>
<dbReference type="EMBL" id="DTAU01000094">
    <property type="protein sequence ID" value="HFQ78975.1"/>
    <property type="molecule type" value="Genomic_DNA"/>
</dbReference>
<dbReference type="InterPro" id="IPR009014">
    <property type="entry name" value="Transketo_C/PFOR_II"/>
</dbReference>
<evidence type="ECO:0000313" key="1">
    <source>
        <dbReference type="EMBL" id="HFQ78975.1"/>
    </source>
</evidence>
<comment type="caution">
    <text evidence="1">The sequence shown here is derived from an EMBL/GenBank/DDBJ whole genome shotgun (WGS) entry which is preliminary data.</text>
</comment>
<name>A0A832ARH2_9CREN</name>